<evidence type="ECO:0000256" key="2">
    <source>
        <dbReference type="ARBA" id="ARBA00022801"/>
    </source>
</evidence>
<gene>
    <name evidence="5" type="ORF">PI95_001415</name>
</gene>
<name>A0A846H1Y4_9CYAN</name>
<evidence type="ECO:0000256" key="1">
    <source>
        <dbReference type="ARBA" id="ARBA00009902"/>
    </source>
</evidence>
<comment type="caution">
    <text evidence="5">The sequence shown here is derived from an EMBL/GenBank/DDBJ whole genome shotgun (WGS) entry which is preliminary data.</text>
</comment>
<accession>A0A846H1Y4</accession>
<comment type="similarity">
    <text evidence="1">Belongs to the glycosyl hydrolase 32 family.</text>
</comment>
<dbReference type="PANTHER" id="PTHR43101">
    <property type="entry name" value="BETA-FRUCTOSIDASE"/>
    <property type="match status" value="1"/>
</dbReference>
<keyword evidence="6" id="KW-1185">Reference proteome</keyword>
<proteinExistence type="inferred from homology"/>
<dbReference type="Proteomes" id="UP000031549">
    <property type="component" value="Unassembled WGS sequence"/>
</dbReference>
<dbReference type="PANTHER" id="PTHR43101:SF1">
    <property type="entry name" value="BETA-FRUCTOSIDASE"/>
    <property type="match status" value="1"/>
</dbReference>
<dbReference type="RefSeq" id="WP_039748717.1">
    <property type="nucleotide sequence ID" value="NZ_JTCM02000002.1"/>
</dbReference>
<dbReference type="Pfam" id="PF00251">
    <property type="entry name" value="Glyco_hydro_32N"/>
    <property type="match status" value="1"/>
</dbReference>
<feature type="domain" description="Glycosyl hydrolase family 32 N-terminal" evidence="4">
    <location>
        <begin position="65"/>
        <end position="258"/>
    </location>
</feature>
<evidence type="ECO:0000256" key="3">
    <source>
        <dbReference type="ARBA" id="ARBA00023295"/>
    </source>
</evidence>
<sequence length="342" mass="39947">MTWYPRNKYCWDFWFAWEGQTLHVFYLQASQLMCAYNAERRHGLASVGHAVLTDFGWKEIDSDKPVLEKREGDFWDNLAIWTGSIIQEDNLYYLFYTARRREDLLVETPHERRLPQNIGVATSKDLRNWTRTPATLKKPVIPNPGIKSEFDGSNWRDPHVIKDDIDGKYYAFICARPRESAADVGGVIAFATSSNLSDWQDEPYKILYQSDQFYLMEVPQVFWRKTNDGKYWRFYLLFGPHWSPFFISKVPIGVTYYVCSQPIEDRSKVSYDRIPWENEPANILCKNFYVGKFVNPETETYPAFFGFRKQDEGGHFVGGISDPQWATFADDGTISLSDFKPN</sequence>
<evidence type="ECO:0000259" key="4">
    <source>
        <dbReference type="Pfam" id="PF00251"/>
    </source>
</evidence>
<dbReference type="InterPro" id="IPR051214">
    <property type="entry name" value="GH32_Enzymes"/>
</dbReference>
<reference evidence="5 6" key="1">
    <citation type="journal article" date="2015" name="Genome Announc.">
        <title>Draft Genome Sequence of Cyanobacterium Hassallia byssoidea Strain VB512170, Isolated from Monuments in India.</title>
        <authorList>
            <person name="Singh D."/>
            <person name="Chandrababunaidu M.M."/>
            <person name="Panda A."/>
            <person name="Sen D."/>
            <person name="Bhattacharyya S."/>
            <person name="Adhikary S.P."/>
            <person name="Tripathy S."/>
        </authorList>
    </citation>
    <scope>NUCLEOTIDE SEQUENCE [LARGE SCALE GENOMIC DNA]</scope>
    <source>
        <strain evidence="5 6">VB512170</strain>
    </source>
</reference>
<dbReference type="SUPFAM" id="SSF75005">
    <property type="entry name" value="Arabinanase/levansucrase/invertase"/>
    <property type="match status" value="1"/>
</dbReference>
<dbReference type="EMBL" id="JTCM02000002">
    <property type="protein sequence ID" value="NEU71273.1"/>
    <property type="molecule type" value="Genomic_DNA"/>
</dbReference>
<dbReference type="InterPro" id="IPR013148">
    <property type="entry name" value="Glyco_hydro_32_N"/>
</dbReference>
<evidence type="ECO:0000313" key="5">
    <source>
        <dbReference type="EMBL" id="NEU71273.1"/>
    </source>
</evidence>
<evidence type="ECO:0000313" key="6">
    <source>
        <dbReference type="Proteomes" id="UP000031549"/>
    </source>
</evidence>
<dbReference type="Gene3D" id="2.115.10.20">
    <property type="entry name" value="Glycosyl hydrolase domain, family 43"/>
    <property type="match status" value="1"/>
</dbReference>
<keyword evidence="2" id="KW-0378">Hydrolase</keyword>
<dbReference type="CDD" id="cd18609">
    <property type="entry name" value="GH32-like"/>
    <property type="match status" value="1"/>
</dbReference>
<dbReference type="AlphaFoldDB" id="A0A846H1Y4"/>
<dbReference type="InterPro" id="IPR023296">
    <property type="entry name" value="Glyco_hydro_beta-prop_sf"/>
</dbReference>
<dbReference type="GO" id="GO:0016798">
    <property type="term" value="F:hydrolase activity, acting on glycosyl bonds"/>
    <property type="evidence" value="ECO:0007669"/>
    <property type="project" value="UniProtKB-KW"/>
</dbReference>
<protein>
    <recommendedName>
        <fullName evidence="4">Glycosyl hydrolase family 32 N-terminal domain-containing protein</fullName>
    </recommendedName>
</protein>
<keyword evidence="3" id="KW-0326">Glycosidase</keyword>
<organism evidence="5 6">
    <name type="scientific">Hassallia byssoidea VB512170</name>
    <dbReference type="NCBI Taxonomy" id="1304833"/>
    <lineage>
        <taxon>Bacteria</taxon>
        <taxon>Bacillati</taxon>
        <taxon>Cyanobacteriota</taxon>
        <taxon>Cyanophyceae</taxon>
        <taxon>Nostocales</taxon>
        <taxon>Tolypothrichaceae</taxon>
        <taxon>Hassallia</taxon>
    </lineage>
</organism>